<proteinExistence type="predicted"/>
<reference evidence="1 2" key="1">
    <citation type="submission" date="2020-08" db="EMBL/GenBank/DDBJ databases">
        <title>Sequencing the genomes of 1000 actinobacteria strains.</title>
        <authorList>
            <person name="Klenk H.-P."/>
        </authorList>
    </citation>
    <scope>NUCLEOTIDE SEQUENCE [LARGE SCALE GENOMIC DNA]</scope>
    <source>
        <strain evidence="1 2">DSM 43768</strain>
    </source>
</reference>
<keyword evidence="2" id="KW-1185">Reference proteome</keyword>
<protein>
    <submittedName>
        <fullName evidence="1">Uncharacterized protein</fullName>
    </submittedName>
</protein>
<evidence type="ECO:0000313" key="2">
    <source>
        <dbReference type="Proteomes" id="UP000565579"/>
    </source>
</evidence>
<dbReference type="EMBL" id="JACHMI010000001">
    <property type="protein sequence ID" value="MBB6549598.1"/>
    <property type="molecule type" value="Genomic_DNA"/>
</dbReference>
<evidence type="ECO:0000313" key="1">
    <source>
        <dbReference type="EMBL" id="MBB6549598.1"/>
    </source>
</evidence>
<comment type="caution">
    <text evidence="1">The sequence shown here is derived from an EMBL/GenBank/DDBJ whole genome shotgun (WGS) entry which is preliminary data.</text>
</comment>
<gene>
    <name evidence="1" type="ORF">HD593_004393</name>
</gene>
<accession>A0A7X0TZK4</accession>
<sequence>MGFHLERVAMGQRLDAHAVRDRRRHPDLAVEARVEQARAGPGPELLAAVPQRALLAVAPGEVGLPLTVARVD</sequence>
<dbReference type="AlphaFoldDB" id="A0A7X0TZK4"/>
<organism evidence="1 2">
    <name type="scientific">Nonomuraea rubra</name>
    <dbReference type="NCBI Taxonomy" id="46180"/>
    <lineage>
        <taxon>Bacteria</taxon>
        <taxon>Bacillati</taxon>
        <taxon>Actinomycetota</taxon>
        <taxon>Actinomycetes</taxon>
        <taxon>Streptosporangiales</taxon>
        <taxon>Streptosporangiaceae</taxon>
        <taxon>Nonomuraea</taxon>
    </lineage>
</organism>
<dbReference type="Proteomes" id="UP000565579">
    <property type="component" value="Unassembled WGS sequence"/>
</dbReference>
<name>A0A7X0TZK4_9ACTN</name>